<reference evidence="2" key="1">
    <citation type="journal article" date="2016" name="Nat. Biotechnol.">
        <title>Sequencing wild and cultivated cassava and related species reveals extensive interspecific hybridization and genetic diversity.</title>
        <authorList>
            <person name="Bredeson J.V."/>
            <person name="Lyons J.B."/>
            <person name="Prochnik S.E."/>
            <person name="Wu G.A."/>
            <person name="Ha C.M."/>
            <person name="Edsinger-Gonzales E."/>
            <person name="Grimwood J."/>
            <person name="Schmutz J."/>
            <person name="Rabbi I.Y."/>
            <person name="Egesi C."/>
            <person name="Nauluvula P."/>
            <person name="Lebot V."/>
            <person name="Ndunguru J."/>
            <person name="Mkamilo G."/>
            <person name="Bart R.S."/>
            <person name="Setter T.L."/>
            <person name="Gleadow R.M."/>
            <person name="Kulakow P."/>
            <person name="Ferguson M.E."/>
            <person name="Rounsley S."/>
            <person name="Rokhsar D.S."/>
        </authorList>
    </citation>
    <scope>NUCLEOTIDE SEQUENCE [LARGE SCALE GENOMIC DNA]</scope>
    <source>
        <strain evidence="2">cv. AM560-2</strain>
    </source>
</reference>
<sequence length="49" mass="5694">MAPITTILRFFISFFQFLTTPQLLPSYLLSHHQPLLSMGFSLLDVHFLL</sequence>
<gene>
    <name evidence="1" type="ORF">MANES_07G100504v8</name>
</gene>
<dbReference type="EMBL" id="CM004393">
    <property type="protein sequence ID" value="KAG8651189.1"/>
    <property type="molecule type" value="Genomic_DNA"/>
</dbReference>
<organism evidence="1 2">
    <name type="scientific">Manihot esculenta</name>
    <name type="common">Cassava</name>
    <name type="synonym">Jatropha manihot</name>
    <dbReference type="NCBI Taxonomy" id="3983"/>
    <lineage>
        <taxon>Eukaryota</taxon>
        <taxon>Viridiplantae</taxon>
        <taxon>Streptophyta</taxon>
        <taxon>Embryophyta</taxon>
        <taxon>Tracheophyta</taxon>
        <taxon>Spermatophyta</taxon>
        <taxon>Magnoliopsida</taxon>
        <taxon>eudicotyledons</taxon>
        <taxon>Gunneridae</taxon>
        <taxon>Pentapetalae</taxon>
        <taxon>rosids</taxon>
        <taxon>fabids</taxon>
        <taxon>Malpighiales</taxon>
        <taxon>Euphorbiaceae</taxon>
        <taxon>Crotonoideae</taxon>
        <taxon>Manihoteae</taxon>
        <taxon>Manihot</taxon>
    </lineage>
</organism>
<evidence type="ECO:0000313" key="2">
    <source>
        <dbReference type="Proteomes" id="UP000091857"/>
    </source>
</evidence>
<comment type="caution">
    <text evidence="1">The sequence shown here is derived from an EMBL/GenBank/DDBJ whole genome shotgun (WGS) entry which is preliminary data.</text>
</comment>
<name>A0ACB7HGR9_MANES</name>
<accession>A0ACB7HGR9</accession>
<dbReference type="Proteomes" id="UP000091857">
    <property type="component" value="Chromosome 7"/>
</dbReference>
<keyword evidence="2" id="KW-1185">Reference proteome</keyword>
<evidence type="ECO:0000313" key="1">
    <source>
        <dbReference type="EMBL" id="KAG8651189.1"/>
    </source>
</evidence>
<proteinExistence type="predicted"/>
<protein>
    <submittedName>
        <fullName evidence="1">Uncharacterized protein</fullName>
    </submittedName>
</protein>